<name>A0A0C2ZN87_9AGAM</name>
<organism evidence="1 2">
    <name type="scientific">Scleroderma citrinum Foug A</name>
    <dbReference type="NCBI Taxonomy" id="1036808"/>
    <lineage>
        <taxon>Eukaryota</taxon>
        <taxon>Fungi</taxon>
        <taxon>Dikarya</taxon>
        <taxon>Basidiomycota</taxon>
        <taxon>Agaricomycotina</taxon>
        <taxon>Agaricomycetes</taxon>
        <taxon>Agaricomycetidae</taxon>
        <taxon>Boletales</taxon>
        <taxon>Sclerodermatineae</taxon>
        <taxon>Sclerodermataceae</taxon>
        <taxon>Scleroderma</taxon>
    </lineage>
</organism>
<gene>
    <name evidence="1" type="ORF">SCLCIDRAFT_1214579</name>
</gene>
<keyword evidence="2" id="KW-1185">Reference proteome</keyword>
<reference evidence="2" key="2">
    <citation type="submission" date="2015-01" db="EMBL/GenBank/DDBJ databases">
        <title>Evolutionary Origins and Diversification of the Mycorrhizal Mutualists.</title>
        <authorList>
            <consortium name="DOE Joint Genome Institute"/>
            <consortium name="Mycorrhizal Genomics Consortium"/>
            <person name="Kohler A."/>
            <person name="Kuo A."/>
            <person name="Nagy L.G."/>
            <person name="Floudas D."/>
            <person name="Copeland A."/>
            <person name="Barry K.W."/>
            <person name="Cichocki N."/>
            <person name="Veneault-Fourrey C."/>
            <person name="LaButti K."/>
            <person name="Lindquist E.A."/>
            <person name="Lipzen A."/>
            <person name="Lundell T."/>
            <person name="Morin E."/>
            <person name="Murat C."/>
            <person name="Riley R."/>
            <person name="Ohm R."/>
            <person name="Sun H."/>
            <person name="Tunlid A."/>
            <person name="Henrissat B."/>
            <person name="Grigoriev I.V."/>
            <person name="Hibbett D.S."/>
            <person name="Martin F."/>
        </authorList>
    </citation>
    <scope>NUCLEOTIDE SEQUENCE [LARGE SCALE GENOMIC DNA]</scope>
    <source>
        <strain evidence="2">Foug A</strain>
    </source>
</reference>
<evidence type="ECO:0000313" key="1">
    <source>
        <dbReference type="EMBL" id="KIM63048.1"/>
    </source>
</evidence>
<feature type="non-terminal residue" evidence="1">
    <location>
        <position position="151"/>
    </location>
</feature>
<dbReference type="InParanoid" id="A0A0C2ZN87"/>
<accession>A0A0C2ZN87</accession>
<dbReference type="HOGENOM" id="CLU_1735899_0_0_1"/>
<sequence length="151" mass="16741">MHVGGKAIVIVVTIICLTSSCPHHRALFVIVVCVSPVAGFVIMHCHHCHGSVMCMETSSSWHWPHGHHGVVVVTSTVLEQTCCHHCCLCLILFFVKVWVQQQEDTELQALLLNSQDGDDAEITRAGIQVFTSGWCHTHASEVLLWSQKPDH</sequence>
<reference evidence="1 2" key="1">
    <citation type="submission" date="2014-04" db="EMBL/GenBank/DDBJ databases">
        <authorList>
            <consortium name="DOE Joint Genome Institute"/>
            <person name="Kuo A."/>
            <person name="Kohler A."/>
            <person name="Nagy L.G."/>
            <person name="Floudas D."/>
            <person name="Copeland A."/>
            <person name="Barry K.W."/>
            <person name="Cichocki N."/>
            <person name="Veneault-Fourrey C."/>
            <person name="LaButti K."/>
            <person name="Lindquist E.A."/>
            <person name="Lipzen A."/>
            <person name="Lundell T."/>
            <person name="Morin E."/>
            <person name="Murat C."/>
            <person name="Sun H."/>
            <person name="Tunlid A."/>
            <person name="Henrissat B."/>
            <person name="Grigoriev I.V."/>
            <person name="Hibbett D.S."/>
            <person name="Martin F."/>
            <person name="Nordberg H.P."/>
            <person name="Cantor M.N."/>
            <person name="Hua S.X."/>
        </authorList>
    </citation>
    <scope>NUCLEOTIDE SEQUENCE [LARGE SCALE GENOMIC DNA]</scope>
    <source>
        <strain evidence="1 2">Foug A</strain>
    </source>
</reference>
<dbReference type="Proteomes" id="UP000053989">
    <property type="component" value="Unassembled WGS sequence"/>
</dbReference>
<protein>
    <submittedName>
        <fullName evidence="1">Uncharacterized protein</fullName>
    </submittedName>
</protein>
<evidence type="ECO:0000313" key="2">
    <source>
        <dbReference type="Proteomes" id="UP000053989"/>
    </source>
</evidence>
<dbReference type="AlphaFoldDB" id="A0A0C2ZN87"/>
<proteinExistence type="predicted"/>
<dbReference type="PROSITE" id="PS51257">
    <property type="entry name" value="PROKAR_LIPOPROTEIN"/>
    <property type="match status" value="1"/>
</dbReference>
<dbReference type="EMBL" id="KN822038">
    <property type="protein sequence ID" value="KIM63048.1"/>
    <property type="molecule type" value="Genomic_DNA"/>
</dbReference>